<keyword evidence="1" id="KW-0175">Coiled coil</keyword>
<accession>A0ABR2QFC3</accession>
<dbReference type="Proteomes" id="UP001396334">
    <property type="component" value="Unassembled WGS sequence"/>
</dbReference>
<name>A0ABR2QFC3_9ROSI</name>
<protein>
    <submittedName>
        <fullName evidence="3">Uncharacterized protein</fullName>
    </submittedName>
</protein>
<sequence>MNSEQERTRSKELPLCHCLRGTLLIVIWTVDGKLVGHEATIPEAAQVGESQTTKRSVKGGSETKSADLKGTDSSESADSLKNKKHFINICYTGVLTLLEKLEEKWQLLLTKVSEEEKRHEEEEAEAQSNMQLVQETNHAKMVQAISNEVGIRLQQTRDDNDNKTKKKWKKEICDATAKTVKKKSKKPSS</sequence>
<evidence type="ECO:0000313" key="4">
    <source>
        <dbReference type="Proteomes" id="UP001396334"/>
    </source>
</evidence>
<dbReference type="EMBL" id="JBBPBN010000040">
    <property type="protein sequence ID" value="KAK8999370.1"/>
    <property type="molecule type" value="Genomic_DNA"/>
</dbReference>
<gene>
    <name evidence="3" type="ORF">V6N11_070539</name>
</gene>
<evidence type="ECO:0000313" key="3">
    <source>
        <dbReference type="EMBL" id="KAK8999370.1"/>
    </source>
</evidence>
<comment type="caution">
    <text evidence="3">The sequence shown here is derived from an EMBL/GenBank/DDBJ whole genome shotgun (WGS) entry which is preliminary data.</text>
</comment>
<feature type="region of interest" description="Disordered" evidence="2">
    <location>
        <begin position="46"/>
        <end position="77"/>
    </location>
</feature>
<reference evidence="3 4" key="1">
    <citation type="journal article" date="2024" name="G3 (Bethesda)">
        <title>Genome assembly of Hibiscus sabdariffa L. provides insights into metabolisms of medicinal natural products.</title>
        <authorList>
            <person name="Kim T."/>
        </authorList>
    </citation>
    <scope>NUCLEOTIDE SEQUENCE [LARGE SCALE GENOMIC DNA]</scope>
    <source>
        <strain evidence="3">TK-2024</strain>
        <tissue evidence="3">Old leaves</tissue>
    </source>
</reference>
<evidence type="ECO:0000256" key="2">
    <source>
        <dbReference type="SAM" id="MobiDB-lite"/>
    </source>
</evidence>
<proteinExistence type="predicted"/>
<organism evidence="3 4">
    <name type="scientific">Hibiscus sabdariffa</name>
    <name type="common">roselle</name>
    <dbReference type="NCBI Taxonomy" id="183260"/>
    <lineage>
        <taxon>Eukaryota</taxon>
        <taxon>Viridiplantae</taxon>
        <taxon>Streptophyta</taxon>
        <taxon>Embryophyta</taxon>
        <taxon>Tracheophyta</taxon>
        <taxon>Spermatophyta</taxon>
        <taxon>Magnoliopsida</taxon>
        <taxon>eudicotyledons</taxon>
        <taxon>Gunneridae</taxon>
        <taxon>Pentapetalae</taxon>
        <taxon>rosids</taxon>
        <taxon>malvids</taxon>
        <taxon>Malvales</taxon>
        <taxon>Malvaceae</taxon>
        <taxon>Malvoideae</taxon>
        <taxon>Hibiscus</taxon>
    </lineage>
</organism>
<keyword evidence="4" id="KW-1185">Reference proteome</keyword>
<feature type="coiled-coil region" evidence="1">
    <location>
        <begin position="98"/>
        <end position="136"/>
    </location>
</feature>
<evidence type="ECO:0000256" key="1">
    <source>
        <dbReference type="SAM" id="Coils"/>
    </source>
</evidence>